<dbReference type="InterPro" id="IPR011042">
    <property type="entry name" value="6-blade_b-propeller_TolB-like"/>
</dbReference>
<dbReference type="EMBL" id="BSOA01000015">
    <property type="protein sequence ID" value="GLQ88345.1"/>
    <property type="molecule type" value="Genomic_DNA"/>
</dbReference>
<name>A0ABQ5X9J3_9GAMM</name>
<gene>
    <name evidence="1" type="ORF">GCM10007898_19140</name>
</gene>
<organism evidence="1 2">
    <name type="scientific">Dyella flagellata</name>
    <dbReference type="NCBI Taxonomy" id="1867833"/>
    <lineage>
        <taxon>Bacteria</taxon>
        <taxon>Pseudomonadati</taxon>
        <taxon>Pseudomonadota</taxon>
        <taxon>Gammaproteobacteria</taxon>
        <taxon>Lysobacterales</taxon>
        <taxon>Rhodanobacteraceae</taxon>
        <taxon>Dyella</taxon>
    </lineage>
</organism>
<dbReference type="InterPro" id="IPR050952">
    <property type="entry name" value="TRIM-NHL_E3_ligases"/>
</dbReference>
<proteinExistence type="predicted"/>
<dbReference type="Gene3D" id="2.120.10.30">
    <property type="entry name" value="TolB, C-terminal domain"/>
    <property type="match status" value="1"/>
</dbReference>
<sequence length="364" mass="39100">MRRTLFKKKLLHSIVASLVVAGVAVGLLYPKAAAAQSDTGHILIADQFNNRVIEVDRATHQIVWHFGNGSDLPGPHSVVGTNDAERFGSLTLISGTGTPPGLPGCGDQMNGCPDNRVFIVDHDGNIIWQYGQAGVGGSGPNQLNTPVQALFLINFPGHPGPHVLITDQVNERIILVNLHHQIVWQYGTTGMSGMGSNQLNNPNSAEALENGHILIADENNNRVIEIRPNGQLVKQFTAGGTVSGAAFASRLPNGDTLITDSNNNRAIEVNGNDHIVWKYVTNTQPNSNPAPLPTRAIRLHNGDTLISDQFNDRVIEVTPAGKIVFHQGDTNIAGDGFNDLNGPYDAKQIGDFTGLTPPFDFDQE</sequence>
<dbReference type="PANTHER" id="PTHR24104">
    <property type="entry name" value="E3 UBIQUITIN-PROTEIN LIGASE NHLRC1-RELATED"/>
    <property type="match status" value="1"/>
</dbReference>
<dbReference type="SUPFAM" id="SSF101898">
    <property type="entry name" value="NHL repeat"/>
    <property type="match status" value="1"/>
</dbReference>
<evidence type="ECO:0000313" key="2">
    <source>
        <dbReference type="Proteomes" id="UP001156627"/>
    </source>
</evidence>
<dbReference type="Proteomes" id="UP001156627">
    <property type="component" value="Unassembled WGS sequence"/>
</dbReference>
<accession>A0ABQ5X9J3</accession>
<protein>
    <submittedName>
        <fullName evidence="1">Uncharacterized protein</fullName>
    </submittedName>
</protein>
<dbReference type="PANTHER" id="PTHR24104:SF25">
    <property type="entry name" value="PROTEIN LIN-41"/>
    <property type="match status" value="1"/>
</dbReference>
<evidence type="ECO:0000313" key="1">
    <source>
        <dbReference type="EMBL" id="GLQ88345.1"/>
    </source>
</evidence>
<keyword evidence="2" id="KW-1185">Reference proteome</keyword>
<comment type="caution">
    <text evidence="1">The sequence shown here is derived from an EMBL/GenBank/DDBJ whole genome shotgun (WGS) entry which is preliminary data.</text>
</comment>
<dbReference type="RefSeq" id="WP_284331790.1">
    <property type="nucleotide sequence ID" value="NZ_BSOA01000015.1"/>
</dbReference>
<reference evidence="2" key="1">
    <citation type="journal article" date="2019" name="Int. J. Syst. Evol. Microbiol.">
        <title>The Global Catalogue of Microorganisms (GCM) 10K type strain sequencing project: providing services to taxonomists for standard genome sequencing and annotation.</title>
        <authorList>
            <consortium name="The Broad Institute Genomics Platform"/>
            <consortium name="The Broad Institute Genome Sequencing Center for Infectious Disease"/>
            <person name="Wu L."/>
            <person name="Ma J."/>
        </authorList>
    </citation>
    <scope>NUCLEOTIDE SEQUENCE [LARGE SCALE GENOMIC DNA]</scope>
    <source>
        <strain evidence="2">NBRC 111981</strain>
    </source>
</reference>